<dbReference type="InterPro" id="IPR025250">
    <property type="entry name" value="DUF4199"/>
</dbReference>
<reference evidence="2" key="1">
    <citation type="submission" date="2020-12" db="EMBL/GenBank/DDBJ databases">
        <title>Bacterial novel species Mucilaginibacter sp. SD-g isolated from soil.</title>
        <authorList>
            <person name="Jung H.-Y."/>
        </authorList>
    </citation>
    <scope>NUCLEOTIDE SEQUENCE</scope>
    <source>
        <strain evidence="2">SD-g</strain>
    </source>
</reference>
<dbReference type="EMBL" id="JAEHFW010000001">
    <property type="protein sequence ID" value="MBK0378630.1"/>
    <property type="molecule type" value="Genomic_DNA"/>
</dbReference>
<dbReference type="Pfam" id="PF13858">
    <property type="entry name" value="DUF4199"/>
    <property type="match status" value="1"/>
</dbReference>
<evidence type="ECO:0000313" key="3">
    <source>
        <dbReference type="Proteomes" id="UP000613193"/>
    </source>
</evidence>
<keyword evidence="3" id="KW-1185">Reference proteome</keyword>
<accession>A0A934PSJ2</accession>
<gene>
    <name evidence="2" type="ORF">I5M19_04895</name>
</gene>
<feature type="transmembrane region" description="Helical" evidence="1">
    <location>
        <begin position="39"/>
        <end position="57"/>
    </location>
</feature>
<keyword evidence="1" id="KW-1133">Transmembrane helix</keyword>
<feature type="transmembrane region" description="Helical" evidence="1">
    <location>
        <begin position="69"/>
        <end position="92"/>
    </location>
</feature>
<proteinExistence type="predicted"/>
<dbReference type="RefSeq" id="WP_200064723.1">
    <property type="nucleotide sequence ID" value="NZ_JAEHFW010000001.1"/>
</dbReference>
<sequence length="177" mass="19279">MKKNIWVCGLIGGVIAASWGVLGEGVFSNLSLNTSMALGYAAMVLAFSLIFVAVKNYRDDYHGGSISFGRALTIGLLITLIASTVYVIIWMIDYSYFMPGFAEKYQARAMAELKASGASAAEIKKQGDEMAAMMETYNVSPLYRVMFTYLEIVPVGVVMSLLAALVLKRKDRSTVTV</sequence>
<keyword evidence="1" id="KW-0472">Membrane</keyword>
<dbReference type="AlphaFoldDB" id="A0A934PSJ2"/>
<feature type="transmembrane region" description="Helical" evidence="1">
    <location>
        <begin position="146"/>
        <end position="167"/>
    </location>
</feature>
<name>A0A934PSJ2_9SPHI</name>
<keyword evidence="1" id="KW-0812">Transmembrane</keyword>
<evidence type="ECO:0000256" key="1">
    <source>
        <dbReference type="SAM" id="Phobius"/>
    </source>
</evidence>
<comment type="caution">
    <text evidence="2">The sequence shown here is derived from an EMBL/GenBank/DDBJ whole genome shotgun (WGS) entry which is preliminary data.</text>
</comment>
<organism evidence="2 3">
    <name type="scientific">Mucilaginibacter segetis</name>
    <dbReference type="NCBI Taxonomy" id="2793071"/>
    <lineage>
        <taxon>Bacteria</taxon>
        <taxon>Pseudomonadati</taxon>
        <taxon>Bacteroidota</taxon>
        <taxon>Sphingobacteriia</taxon>
        <taxon>Sphingobacteriales</taxon>
        <taxon>Sphingobacteriaceae</taxon>
        <taxon>Mucilaginibacter</taxon>
    </lineage>
</organism>
<evidence type="ECO:0000313" key="2">
    <source>
        <dbReference type="EMBL" id="MBK0378630.1"/>
    </source>
</evidence>
<protein>
    <submittedName>
        <fullName evidence="2">DUF4199 domain-containing protein</fullName>
    </submittedName>
</protein>
<dbReference type="Proteomes" id="UP000613193">
    <property type="component" value="Unassembled WGS sequence"/>
</dbReference>